<evidence type="ECO:0000313" key="11">
    <source>
        <dbReference type="Proteomes" id="UP000198565"/>
    </source>
</evidence>
<evidence type="ECO:0000256" key="8">
    <source>
        <dbReference type="PROSITE-ProRule" id="PRU01026"/>
    </source>
</evidence>
<evidence type="ECO:0000256" key="1">
    <source>
        <dbReference type="ARBA" id="ARBA00022490"/>
    </source>
</evidence>
<evidence type="ECO:0000256" key="7">
    <source>
        <dbReference type="HAMAP-Rule" id="MF_00607"/>
    </source>
</evidence>
<dbReference type="AlphaFoldDB" id="A0A1I4RBV2"/>
<dbReference type="EMBL" id="FOTR01000023">
    <property type="protein sequence ID" value="SFM49699.1"/>
    <property type="molecule type" value="Genomic_DNA"/>
</dbReference>
<organism evidence="10 11">
    <name type="scientific">Gracilibacillus orientalis</name>
    <dbReference type="NCBI Taxonomy" id="334253"/>
    <lineage>
        <taxon>Bacteria</taxon>
        <taxon>Bacillati</taxon>
        <taxon>Bacillota</taxon>
        <taxon>Bacilli</taxon>
        <taxon>Bacillales</taxon>
        <taxon>Bacillaceae</taxon>
        <taxon>Gracilibacillus</taxon>
    </lineage>
</organism>
<evidence type="ECO:0000256" key="4">
    <source>
        <dbReference type="ARBA" id="ARBA00022679"/>
    </source>
</evidence>
<evidence type="ECO:0000256" key="6">
    <source>
        <dbReference type="ARBA" id="ARBA00022884"/>
    </source>
</evidence>
<comment type="subcellular location">
    <subcellularLocation>
        <location evidence="7">Cytoplasm</location>
    </subcellularLocation>
</comment>
<dbReference type="SMART" id="SM00650">
    <property type="entry name" value="rADc"/>
    <property type="match status" value="1"/>
</dbReference>
<dbReference type="InterPro" id="IPR011530">
    <property type="entry name" value="rRNA_adenine_dimethylase"/>
</dbReference>
<dbReference type="Gene3D" id="3.40.50.150">
    <property type="entry name" value="Vaccinia Virus protein VP39"/>
    <property type="match status" value="1"/>
</dbReference>
<feature type="binding site" evidence="7 8">
    <location>
        <position position="79"/>
    </location>
    <ligand>
        <name>S-adenosyl-L-methionine</name>
        <dbReference type="ChEBI" id="CHEBI:59789"/>
    </ligand>
</feature>
<dbReference type="GO" id="GO:0003723">
    <property type="term" value="F:RNA binding"/>
    <property type="evidence" value="ECO:0007669"/>
    <property type="project" value="UniProtKB-UniRule"/>
</dbReference>
<dbReference type="NCBIfam" id="TIGR00755">
    <property type="entry name" value="ksgA"/>
    <property type="match status" value="1"/>
</dbReference>
<comment type="function">
    <text evidence="7">Specifically dimethylates two adjacent adenosines (A1518 and A1519) in the loop of a conserved hairpin near the 3'-end of 16S rRNA in the 30S particle. May play a critical role in biogenesis of 30S subunits.</text>
</comment>
<dbReference type="PANTHER" id="PTHR11727">
    <property type="entry name" value="DIMETHYLADENOSINE TRANSFERASE"/>
    <property type="match status" value="1"/>
</dbReference>
<dbReference type="Pfam" id="PF00398">
    <property type="entry name" value="RrnaAD"/>
    <property type="match status" value="1"/>
</dbReference>
<dbReference type="HAMAP" id="MF_00607">
    <property type="entry name" value="16SrRNA_methyltr_A"/>
    <property type="match status" value="1"/>
</dbReference>
<feature type="binding site" evidence="7 8">
    <location>
        <position position="104"/>
    </location>
    <ligand>
        <name>S-adenosyl-L-methionine</name>
        <dbReference type="ChEBI" id="CHEBI:59789"/>
    </ligand>
</feature>
<evidence type="ECO:0000259" key="9">
    <source>
        <dbReference type="SMART" id="SM00650"/>
    </source>
</evidence>
<dbReference type="Proteomes" id="UP000198565">
    <property type="component" value="Unassembled WGS sequence"/>
</dbReference>
<protein>
    <recommendedName>
        <fullName evidence="7">Ribosomal RNA small subunit methyltransferase A</fullName>
        <ecNumber evidence="7">2.1.1.182</ecNumber>
    </recommendedName>
    <alternativeName>
        <fullName evidence="7">16S rRNA (adenine(1518)-N(6)/adenine(1519)-N(6))-dimethyltransferase</fullName>
    </alternativeName>
    <alternativeName>
        <fullName evidence="7">16S rRNA dimethyladenosine transferase</fullName>
    </alternativeName>
    <alternativeName>
        <fullName evidence="7">16S rRNA dimethylase</fullName>
    </alternativeName>
    <alternativeName>
        <fullName evidence="7">S-adenosylmethionine-6-N', N'-adenosyl(rRNA) dimethyltransferase</fullName>
    </alternativeName>
</protein>
<dbReference type="CDD" id="cd02440">
    <property type="entry name" value="AdoMet_MTases"/>
    <property type="match status" value="1"/>
</dbReference>
<reference evidence="11" key="1">
    <citation type="submission" date="2016-10" db="EMBL/GenBank/DDBJ databases">
        <authorList>
            <person name="Varghese N."/>
            <person name="Submissions S."/>
        </authorList>
    </citation>
    <scope>NUCLEOTIDE SEQUENCE [LARGE SCALE GENOMIC DNA]</scope>
    <source>
        <strain evidence="11">CGMCC 1.4250</strain>
    </source>
</reference>
<gene>
    <name evidence="7" type="primary">rsmA</name>
    <name evidence="7" type="synonym">ksgA</name>
    <name evidence="10" type="ORF">SAMN04487943_1235</name>
</gene>
<dbReference type="InterPro" id="IPR020598">
    <property type="entry name" value="rRNA_Ade_methylase_Trfase_N"/>
</dbReference>
<dbReference type="STRING" id="334253.SAMN04487943_1235"/>
<dbReference type="GO" id="GO:0052908">
    <property type="term" value="F:16S rRNA (adenine(1518)-N(6)/adenine(1519)-N(6))-dimethyltransferase activity"/>
    <property type="evidence" value="ECO:0007669"/>
    <property type="project" value="UniProtKB-EC"/>
</dbReference>
<name>A0A1I4RBV2_9BACI</name>
<comment type="catalytic activity">
    <reaction evidence="7">
        <text>adenosine(1518)/adenosine(1519) in 16S rRNA + 4 S-adenosyl-L-methionine = N(6)-dimethyladenosine(1518)/N(6)-dimethyladenosine(1519) in 16S rRNA + 4 S-adenosyl-L-homocysteine + 4 H(+)</text>
        <dbReference type="Rhea" id="RHEA:19609"/>
        <dbReference type="Rhea" id="RHEA-COMP:10232"/>
        <dbReference type="Rhea" id="RHEA-COMP:10233"/>
        <dbReference type="ChEBI" id="CHEBI:15378"/>
        <dbReference type="ChEBI" id="CHEBI:57856"/>
        <dbReference type="ChEBI" id="CHEBI:59789"/>
        <dbReference type="ChEBI" id="CHEBI:74411"/>
        <dbReference type="ChEBI" id="CHEBI:74493"/>
        <dbReference type="EC" id="2.1.1.182"/>
    </reaction>
</comment>
<dbReference type="InterPro" id="IPR020596">
    <property type="entry name" value="rRNA_Ade_Mease_Trfase_CS"/>
</dbReference>
<evidence type="ECO:0000256" key="3">
    <source>
        <dbReference type="ARBA" id="ARBA00022603"/>
    </source>
</evidence>
<keyword evidence="4 7" id="KW-0808">Transferase</keyword>
<dbReference type="InterPro" id="IPR029063">
    <property type="entry name" value="SAM-dependent_MTases_sf"/>
</dbReference>
<evidence type="ECO:0000313" key="10">
    <source>
        <dbReference type="EMBL" id="SFM49699.1"/>
    </source>
</evidence>
<dbReference type="InterPro" id="IPR001737">
    <property type="entry name" value="KsgA/Erm"/>
</dbReference>
<keyword evidence="6 7" id="KW-0694">RNA-binding</keyword>
<evidence type="ECO:0000256" key="5">
    <source>
        <dbReference type="ARBA" id="ARBA00022691"/>
    </source>
</evidence>
<dbReference type="RefSeq" id="WP_091486731.1">
    <property type="nucleotide sequence ID" value="NZ_FOTR01000023.1"/>
</dbReference>
<feature type="binding site" evidence="7 8">
    <location>
        <position position="58"/>
    </location>
    <ligand>
        <name>S-adenosyl-L-methionine</name>
        <dbReference type="ChEBI" id="CHEBI:59789"/>
    </ligand>
</feature>
<keyword evidence="1 7" id="KW-0963">Cytoplasm</keyword>
<accession>A0A1I4RBV2</accession>
<feature type="binding site" evidence="7 8">
    <location>
        <position position="31"/>
    </location>
    <ligand>
        <name>S-adenosyl-L-methionine</name>
        <dbReference type="ChEBI" id="CHEBI:59789"/>
    </ligand>
</feature>
<keyword evidence="5 7" id="KW-0949">S-adenosyl-L-methionine</keyword>
<proteinExistence type="inferred from homology"/>
<dbReference type="GO" id="GO:0005829">
    <property type="term" value="C:cytosol"/>
    <property type="evidence" value="ECO:0007669"/>
    <property type="project" value="TreeGrafter"/>
</dbReference>
<dbReference type="PROSITE" id="PS01131">
    <property type="entry name" value="RRNA_A_DIMETH"/>
    <property type="match status" value="1"/>
</dbReference>
<dbReference type="SUPFAM" id="SSF53335">
    <property type="entry name" value="S-adenosyl-L-methionine-dependent methyltransferases"/>
    <property type="match status" value="1"/>
</dbReference>
<keyword evidence="3 7" id="KW-0489">Methyltransferase</keyword>
<sequence>MSEQKAIATPKRTKEILEKYGFSFKKSLGQNFLIDVNILKNLIHNAGITKDMNALEIGPGIGALTEQLAIAANKVVAFEIDGRLLPILEDTLQAYDNIELINKDILKADFEEIWEQYFQDANPVKIVANLPYYITTPILMQLLMANLPISSITVMMQKEVAERMAATENTKEYGSLSIAIQYYTEARVKMVVPKTVFMPQPRVDSAVLHLEKRATPPVTVEDEEFFFQLVQASFQQRRKTLRNNLSRHFKDKLAKPQIEEGFEHAEINGTRRGESLNMQEFATLANYFKQQIKENT</sequence>
<dbReference type="Gene3D" id="1.10.8.100">
    <property type="entry name" value="Ribosomal RNA adenine dimethylase-like, domain 2"/>
    <property type="match status" value="1"/>
</dbReference>
<feature type="binding site" evidence="7 8">
    <location>
        <position position="129"/>
    </location>
    <ligand>
        <name>S-adenosyl-L-methionine</name>
        <dbReference type="ChEBI" id="CHEBI:59789"/>
    </ligand>
</feature>
<comment type="similarity">
    <text evidence="7">Belongs to the class I-like SAM-binding methyltransferase superfamily. rRNA adenine N(6)-methyltransferase family. RsmA subfamily.</text>
</comment>
<dbReference type="PANTHER" id="PTHR11727:SF7">
    <property type="entry name" value="DIMETHYLADENOSINE TRANSFERASE-RELATED"/>
    <property type="match status" value="1"/>
</dbReference>
<dbReference type="OrthoDB" id="9814755at2"/>
<evidence type="ECO:0000256" key="2">
    <source>
        <dbReference type="ARBA" id="ARBA00022552"/>
    </source>
</evidence>
<keyword evidence="11" id="KW-1185">Reference proteome</keyword>
<keyword evidence="2 7" id="KW-0698">rRNA processing</keyword>
<dbReference type="PROSITE" id="PS51689">
    <property type="entry name" value="SAM_RNA_A_N6_MT"/>
    <property type="match status" value="1"/>
</dbReference>
<dbReference type="FunFam" id="3.40.50.150:FF:000023">
    <property type="entry name" value="Ribosomal RNA small subunit methyltransferase A"/>
    <property type="match status" value="1"/>
</dbReference>
<feature type="binding site" evidence="7 8">
    <location>
        <position position="33"/>
    </location>
    <ligand>
        <name>S-adenosyl-L-methionine</name>
        <dbReference type="ChEBI" id="CHEBI:59789"/>
    </ligand>
</feature>
<feature type="domain" description="Ribosomal RNA adenine methylase transferase N-terminal" evidence="9">
    <location>
        <begin position="38"/>
        <end position="214"/>
    </location>
</feature>
<dbReference type="EC" id="2.1.1.182" evidence="7"/>
<dbReference type="InterPro" id="IPR023165">
    <property type="entry name" value="rRNA_Ade_diMease-like_C"/>
</dbReference>